<feature type="region of interest" description="Disordered" evidence="4">
    <location>
        <begin position="564"/>
        <end position="596"/>
    </location>
</feature>
<evidence type="ECO:0000313" key="6">
    <source>
        <dbReference type="EMBL" id="EAZ90180.1"/>
    </source>
</evidence>
<dbReference type="AlphaFoldDB" id="A3ITJ9"/>
<organism evidence="6 7">
    <name type="scientific">Crocosphaera chwakensis CCY0110</name>
    <dbReference type="NCBI Taxonomy" id="391612"/>
    <lineage>
        <taxon>Bacteria</taxon>
        <taxon>Bacillati</taxon>
        <taxon>Cyanobacteriota</taxon>
        <taxon>Cyanophyceae</taxon>
        <taxon>Oscillatoriophycideae</taxon>
        <taxon>Chroococcales</taxon>
        <taxon>Aphanothecaceae</taxon>
        <taxon>Crocosphaera</taxon>
        <taxon>Crocosphaera chwakensis</taxon>
    </lineage>
</organism>
<accession>A3ITJ9</accession>
<dbReference type="InterPro" id="IPR001482">
    <property type="entry name" value="T2SS/T4SS_dom"/>
</dbReference>
<dbReference type="Gene3D" id="3.30.450.90">
    <property type="match status" value="1"/>
</dbReference>
<gene>
    <name evidence="6" type="ORF">CY0110_30558</name>
</gene>
<evidence type="ECO:0000256" key="4">
    <source>
        <dbReference type="SAM" id="MobiDB-lite"/>
    </source>
</evidence>
<evidence type="ECO:0000259" key="5">
    <source>
        <dbReference type="Pfam" id="PF00437"/>
    </source>
</evidence>
<keyword evidence="3" id="KW-0067">ATP-binding</keyword>
<comment type="similarity">
    <text evidence="1">Belongs to the GSP E family.</text>
</comment>
<evidence type="ECO:0000256" key="1">
    <source>
        <dbReference type="ARBA" id="ARBA00006611"/>
    </source>
</evidence>
<dbReference type="RefSeq" id="WP_008276707.1">
    <property type="nucleotide sequence ID" value="NZ_AAXW01000029.1"/>
</dbReference>
<dbReference type="OrthoDB" id="428381at2"/>
<keyword evidence="7" id="KW-1185">Reference proteome</keyword>
<dbReference type="Gene3D" id="3.40.50.300">
    <property type="entry name" value="P-loop containing nucleotide triphosphate hydrolases"/>
    <property type="match status" value="1"/>
</dbReference>
<dbReference type="eggNOG" id="COG2804">
    <property type="taxonomic scope" value="Bacteria"/>
</dbReference>
<dbReference type="PANTHER" id="PTHR30258">
    <property type="entry name" value="TYPE II SECRETION SYSTEM PROTEIN GSPE-RELATED"/>
    <property type="match status" value="1"/>
</dbReference>
<name>A3ITJ9_9CHRO</name>
<sequence>MSNHSQESLNCEATLIGQKFPDCEATIVGDESSSQQLSASTNLNPNETQPQTVVTLVNKFLAKAVEKQATHLEIEPEANFLSIRYRHKNILKPLIDPLPNKLTSAILSRLKQMAELDINSSQTPQKGRIRKRGGGRTIHFFVQTKPSFYGEKMTIRVVDSAVKPPTLENLIPDVLIRESLEEILKYSSGLLLVTSTEKQVPTSLLYSLFSTNISNPTEMASVEQSISYLLSGMSQIEIDVDREKDYPEVLQSLLEQEKSRIMVDRLSNPSVARMAAEMANNNRFVLTSLSAEDGISAITLLREMVTPGLLADNLIGVVHQYSLPRLCPACRTVHEVSTGELAQWGISQENKGENLFYQARSLNEIEIDQMREKGRLCRQCNGEGYDGQVHLYEFHPITPDLKTAIAEGANLDQLKQVSLQSQQSSLIATGLELVKEGKISLTDLQRLSPDSSNLSTPSETITPLPTEVTQRVEKMETLLMTLTEELYQLKQSLKPEVSSTKPIKTASSLEPSLHISSLDEVSQATQINEQINSHIDLSKETITADSNLYEELQDPGDWEALKQELDPSKETMVTTDLPYNEETTGNPFKSIPDPWS</sequence>
<dbReference type="SUPFAM" id="SSF52540">
    <property type="entry name" value="P-loop containing nucleoside triphosphate hydrolases"/>
    <property type="match status" value="1"/>
</dbReference>
<dbReference type="GO" id="GO:0005524">
    <property type="term" value="F:ATP binding"/>
    <property type="evidence" value="ECO:0007669"/>
    <property type="project" value="UniProtKB-KW"/>
</dbReference>
<dbReference type="Proteomes" id="UP000003781">
    <property type="component" value="Unassembled WGS sequence"/>
</dbReference>
<evidence type="ECO:0000256" key="3">
    <source>
        <dbReference type="ARBA" id="ARBA00022840"/>
    </source>
</evidence>
<keyword evidence="2" id="KW-0547">Nucleotide-binding</keyword>
<dbReference type="EMBL" id="AAXW01000029">
    <property type="protein sequence ID" value="EAZ90180.1"/>
    <property type="molecule type" value="Genomic_DNA"/>
</dbReference>
<evidence type="ECO:0000313" key="7">
    <source>
        <dbReference type="Proteomes" id="UP000003781"/>
    </source>
</evidence>
<reference evidence="6 7" key="1">
    <citation type="submission" date="2007-03" db="EMBL/GenBank/DDBJ databases">
        <authorList>
            <person name="Stal L."/>
            <person name="Ferriera S."/>
            <person name="Johnson J."/>
            <person name="Kravitz S."/>
            <person name="Beeson K."/>
            <person name="Sutton G."/>
            <person name="Rogers Y.-H."/>
            <person name="Friedman R."/>
            <person name="Frazier M."/>
            <person name="Venter J.C."/>
        </authorList>
    </citation>
    <scope>NUCLEOTIDE SEQUENCE [LARGE SCALE GENOMIC DNA]</scope>
    <source>
        <strain evidence="6 7">CCY0110</strain>
    </source>
</reference>
<dbReference type="GO" id="GO:0016887">
    <property type="term" value="F:ATP hydrolysis activity"/>
    <property type="evidence" value="ECO:0007669"/>
    <property type="project" value="TreeGrafter"/>
</dbReference>
<proteinExistence type="inferred from homology"/>
<dbReference type="Pfam" id="PF00437">
    <property type="entry name" value="T2SSE"/>
    <property type="match status" value="1"/>
</dbReference>
<feature type="domain" description="Bacterial type II secretion system protein E" evidence="5">
    <location>
        <begin position="49"/>
        <end position="445"/>
    </location>
</feature>
<dbReference type="GO" id="GO:0005886">
    <property type="term" value="C:plasma membrane"/>
    <property type="evidence" value="ECO:0007669"/>
    <property type="project" value="TreeGrafter"/>
</dbReference>
<protein>
    <submittedName>
        <fullName evidence="6">General secretion pathway protein E</fullName>
    </submittedName>
</protein>
<evidence type="ECO:0000256" key="2">
    <source>
        <dbReference type="ARBA" id="ARBA00022741"/>
    </source>
</evidence>
<dbReference type="InterPro" id="IPR027417">
    <property type="entry name" value="P-loop_NTPase"/>
</dbReference>
<comment type="caution">
    <text evidence="6">The sequence shown here is derived from an EMBL/GenBank/DDBJ whole genome shotgun (WGS) entry which is preliminary data.</text>
</comment>
<dbReference type="PANTHER" id="PTHR30258:SF2">
    <property type="entry name" value="COMG OPERON PROTEIN 1"/>
    <property type="match status" value="1"/>
</dbReference>